<evidence type="ECO:0000256" key="8">
    <source>
        <dbReference type="ARBA" id="ARBA00038436"/>
    </source>
</evidence>
<dbReference type="Pfam" id="PF04290">
    <property type="entry name" value="DctQ"/>
    <property type="match status" value="1"/>
</dbReference>
<keyword evidence="3" id="KW-1003">Cell membrane</keyword>
<evidence type="ECO:0000256" key="1">
    <source>
        <dbReference type="ARBA" id="ARBA00004429"/>
    </source>
</evidence>
<evidence type="ECO:0000259" key="10">
    <source>
        <dbReference type="Pfam" id="PF04290"/>
    </source>
</evidence>
<keyword evidence="4 9" id="KW-0997">Cell inner membrane</keyword>
<evidence type="ECO:0000256" key="6">
    <source>
        <dbReference type="ARBA" id="ARBA00022989"/>
    </source>
</evidence>
<keyword evidence="6 9" id="KW-1133">Transmembrane helix</keyword>
<dbReference type="InterPro" id="IPR007387">
    <property type="entry name" value="TRAP_DctQ"/>
</dbReference>
<dbReference type="RefSeq" id="WP_127104121.1">
    <property type="nucleotide sequence ID" value="NZ_JAPDFL010000001.1"/>
</dbReference>
<dbReference type="PANTHER" id="PTHR35011:SF2">
    <property type="entry name" value="2,3-DIKETO-L-GULONATE TRAP TRANSPORTER SMALL PERMEASE PROTEIN YIAM"/>
    <property type="match status" value="1"/>
</dbReference>
<feature type="transmembrane region" description="Helical" evidence="9">
    <location>
        <begin position="49"/>
        <end position="67"/>
    </location>
</feature>
<comment type="subcellular location">
    <subcellularLocation>
        <location evidence="1 9">Cell inner membrane</location>
        <topology evidence="1 9">Multi-pass membrane protein</topology>
    </subcellularLocation>
</comment>
<protein>
    <recommendedName>
        <fullName evidence="9">TRAP transporter small permease protein</fullName>
    </recommendedName>
</protein>
<proteinExistence type="inferred from homology"/>
<sequence>MLERLLSIWSRIETVLIGTLVLCALFTFMGGAALRVLAPQHAVDWADEVALYFIVWATALGGSVLAAEGRHINTEILVTGLPPHLRRAAVLFTGALTLAFCAAMFWFGWEAFEFSKMLDDRSASSLRTPQAWTLFLALPVGMGLMALRIVLLAIVGRGITTAAEALPGKVE</sequence>
<evidence type="ECO:0000256" key="4">
    <source>
        <dbReference type="ARBA" id="ARBA00022519"/>
    </source>
</evidence>
<keyword evidence="12" id="KW-1185">Reference proteome</keyword>
<dbReference type="EMBL" id="JAPDFL010000001">
    <property type="protein sequence ID" value="MCW1932870.1"/>
    <property type="molecule type" value="Genomic_DNA"/>
</dbReference>
<evidence type="ECO:0000256" key="5">
    <source>
        <dbReference type="ARBA" id="ARBA00022692"/>
    </source>
</evidence>
<keyword evidence="5 9" id="KW-0812">Transmembrane</keyword>
<evidence type="ECO:0000256" key="2">
    <source>
        <dbReference type="ARBA" id="ARBA00022448"/>
    </source>
</evidence>
<reference evidence="11 12" key="1">
    <citation type="submission" date="2022-10" db="EMBL/GenBank/DDBJ databases">
        <title>Pararhodobacter sp. nov., isolated from marine algae.</title>
        <authorList>
            <person name="Choi B.J."/>
            <person name="Kim J.M."/>
            <person name="Lee J.K."/>
            <person name="Choi D.G."/>
            <person name="Jeon C.O."/>
        </authorList>
    </citation>
    <scope>NUCLEOTIDE SEQUENCE [LARGE SCALE GENOMIC DNA]</scope>
    <source>
        <strain evidence="11 12">ZQ420</strain>
    </source>
</reference>
<evidence type="ECO:0000256" key="9">
    <source>
        <dbReference type="RuleBase" id="RU369079"/>
    </source>
</evidence>
<evidence type="ECO:0000313" key="11">
    <source>
        <dbReference type="EMBL" id="MCW1932870.1"/>
    </source>
</evidence>
<accession>A0ABT3GZ84</accession>
<keyword evidence="7 9" id="KW-0472">Membrane</keyword>
<keyword evidence="2 9" id="KW-0813">Transport</keyword>
<evidence type="ECO:0000313" key="12">
    <source>
        <dbReference type="Proteomes" id="UP001208938"/>
    </source>
</evidence>
<name>A0ABT3GZ84_9RHOB</name>
<gene>
    <name evidence="11" type="ORF">OKW52_11550</name>
</gene>
<dbReference type="PANTHER" id="PTHR35011">
    <property type="entry name" value="2,3-DIKETO-L-GULONATE TRAP TRANSPORTER SMALL PERMEASE PROTEIN YIAM"/>
    <property type="match status" value="1"/>
</dbReference>
<dbReference type="Proteomes" id="UP001208938">
    <property type="component" value="Unassembled WGS sequence"/>
</dbReference>
<comment type="subunit">
    <text evidence="9">The complex comprises the extracytoplasmic solute receptor protein and the two transmembrane proteins.</text>
</comment>
<comment type="similarity">
    <text evidence="8 9">Belongs to the TRAP transporter small permease family.</text>
</comment>
<dbReference type="InterPro" id="IPR055348">
    <property type="entry name" value="DctQ"/>
</dbReference>
<comment type="function">
    <text evidence="9">Part of the tripartite ATP-independent periplasmic (TRAP) transport system.</text>
</comment>
<evidence type="ECO:0000256" key="3">
    <source>
        <dbReference type="ARBA" id="ARBA00022475"/>
    </source>
</evidence>
<feature type="transmembrane region" description="Helical" evidence="9">
    <location>
        <begin position="88"/>
        <end position="109"/>
    </location>
</feature>
<feature type="transmembrane region" description="Helical" evidence="9">
    <location>
        <begin position="12"/>
        <end position="37"/>
    </location>
</feature>
<feature type="domain" description="Tripartite ATP-independent periplasmic transporters DctQ component" evidence="10">
    <location>
        <begin position="35"/>
        <end position="151"/>
    </location>
</feature>
<evidence type="ECO:0000256" key="7">
    <source>
        <dbReference type="ARBA" id="ARBA00023136"/>
    </source>
</evidence>
<feature type="transmembrane region" description="Helical" evidence="9">
    <location>
        <begin position="129"/>
        <end position="151"/>
    </location>
</feature>
<comment type="caution">
    <text evidence="11">The sequence shown here is derived from an EMBL/GenBank/DDBJ whole genome shotgun (WGS) entry which is preliminary data.</text>
</comment>
<organism evidence="11 12">
    <name type="scientific">Pararhodobacter zhoushanensis</name>
    <dbReference type="NCBI Taxonomy" id="2479545"/>
    <lineage>
        <taxon>Bacteria</taxon>
        <taxon>Pseudomonadati</taxon>
        <taxon>Pseudomonadota</taxon>
        <taxon>Alphaproteobacteria</taxon>
        <taxon>Rhodobacterales</taxon>
        <taxon>Paracoccaceae</taxon>
        <taxon>Pararhodobacter</taxon>
    </lineage>
</organism>